<evidence type="ECO:0000256" key="1">
    <source>
        <dbReference type="ARBA" id="ARBA00004123"/>
    </source>
</evidence>
<keyword evidence="4 9" id="KW-0863">Zinc-finger</keyword>
<proteinExistence type="predicted"/>
<evidence type="ECO:0000256" key="4">
    <source>
        <dbReference type="ARBA" id="ARBA00022771"/>
    </source>
</evidence>
<keyword evidence="5" id="KW-0862">Zinc</keyword>
<evidence type="ECO:0000259" key="11">
    <source>
        <dbReference type="PROSITE" id="PS50157"/>
    </source>
</evidence>
<dbReference type="InterPro" id="IPR051061">
    <property type="entry name" value="Zinc_finger_trans_reg"/>
</dbReference>
<feature type="compositionally biased region" description="Low complexity" evidence="10">
    <location>
        <begin position="362"/>
        <end position="374"/>
    </location>
</feature>
<feature type="domain" description="C2H2-type" evidence="11">
    <location>
        <begin position="319"/>
        <end position="348"/>
    </location>
</feature>
<evidence type="ECO:0000313" key="12">
    <source>
        <dbReference type="EMBL" id="SAM07428.1"/>
    </source>
</evidence>
<evidence type="ECO:0000256" key="8">
    <source>
        <dbReference type="ARBA" id="ARBA00023242"/>
    </source>
</evidence>
<evidence type="ECO:0000256" key="7">
    <source>
        <dbReference type="ARBA" id="ARBA00023163"/>
    </source>
</evidence>
<feature type="compositionally biased region" description="Low complexity" evidence="10">
    <location>
        <begin position="258"/>
        <end position="267"/>
    </location>
</feature>
<evidence type="ECO:0000256" key="2">
    <source>
        <dbReference type="ARBA" id="ARBA00022723"/>
    </source>
</evidence>
<dbReference type="InterPro" id="IPR013087">
    <property type="entry name" value="Znf_C2H2_type"/>
</dbReference>
<sequence>MSSSFSSSSPQSFQDHHPIVHDALHFVNPHNQSISHNDYYLTSPLTINKQKEQQKQHGSPRRFSYADLLSGQEAPNAYDDNNDPYYVPLPSSSPSNDSDDYRYSHSSGSDTSTSPTNDQISFAEATGGLRPFSMNEPTMSFHMGGSPIAAPHRHSIATAPFSYGTPSPFYDMQRTHRSSQPSLYESPANHLHQQQQQQYFTSSNNSNLMRGFLPPRPKDEQQGMVNDACFSPFSMSSSGKGPLVRSHESGFVQDTKSTTMTTTTTTKKAPRSRGRRVSNIPGTGSQMFVCKTEGCGKIFKRSEHLKRHIRSIHTLEKPFECPYQSCNKRFSRSDNLNQHIRIHRHSNHGKLDKQQQKHKQKQASSSLLQQQSSSNDQHYASYGFL</sequence>
<dbReference type="Gene3D" id="3.30.160.60">
    <property type="entry name" value="Classic Zinc Finger"/>
    <property type="match status" value="2"/>
</dbReference>
<dbReference type="InterPro" id="IPR036236">
    <property type="entry name" value="Znf_C2H2_sf"/>
</dbReference>
<dbReference type="GO" id="GO:0006357">
    <property type="term" value="P:regulation of transcription by RNA polymerase II"/>
    <property type="evidence" value="ECO:0007669"/>
    <property type="project" value="TreeGrafter"/>
</dbReference>
<comment type="subcellular location">
    <subcellularLocation>
        <location evidence="1">Nucleus</location>
    </subcellularLocation>
</comment>
<feature type="compositionally biased region" description="Low complexity" evidence="10">
    <location>
        <begin position="84"/>
        <end position="96"/>
    </location>
</feature>
<dbReference type="PROSITE" id="PS00028">
    <property type="entry name" value="ZINC_FINGER_C2H2_1"/>
    <property type="match status" value="2"/>
</dbReference>
<organism evidence="12">
    <name type="scientific">Absidia glauca</name>
    <name type="common">Pin mould</name>
    <dbReference type="NCBI Taxonomy" id="4829"/>
    <lineage>
        <taxon>Eukaryota</taxon>
        <taxon>Fungi</taxon>
        <taxon>Fungi incertae sedis</taxon>
        <taxon>Mucoromycota</taxon>
        <taxon>Mucoromycotina</taxon>
        <taxon>Mucoromycetes</taxon>
        <taxon>Mucorales</taxon>
        <taxon>Cunninghamellaceae</taxon>
        <taxon>Absidia</taxon>
    </lineage>
</organism>
<dbReference type="OrthoDB" id="6365676at2759"/>
<dbReference type="SMART" id="SM00355">
    <property type="entry name" value="ZnF_C2H2"/>
    <property type="match status" value="2"/>
</dbReference>
<keyword evidence="13" id="KW-1185">Reference proteome</keyword>
<dbReference type="STRING" id="4829.A0A168RUZ5"/>
<dbReference type="EMBL" id="LT554760">
    <property type="protein sequence ID" value="SAM07428.1"/>
    <property type="molecule type" value="Genomic_DNA"/>
</dbReference>
<keyword evidence="7" id="KW-0804">Transcription</keyword>
<keyword evidence="6" id="KW-0805">Transcription regulation</keyword>
<evidence type="ECO:0000256" key="10">
    <source>
        <dbReference type="SAM" id="MobiDB-lite"/>
    </source>
</evidence>
<protein>
    <recommendedName>
        <fullName evidence="11">C2H2-type domain-containing protein</fullName>
    </recommendedName>
</protein>
<feature type="region of interest" description="Disordered" evidence="10">
    <location>
        <begin position="73"/>
        <end position="119"/>
    </location>
</feature>
<feature type="region of interest" description="Disordered" evidence="10">
    <location>
        <begin position="258"/>
        <end position="283"/>
    </location>
</feature>
<dbReference type="InParanoid" id="A0A168RUZ5"/>
<dbReference type="AlphaFoldDB" id="A0A168RUZ5"/>
<gene>
    <name evidence="12" type="primary">ABSGL_13071.1 scaffold 13659</name>
</gene>
<dbReference type="SUPFAM" id="SSF57667">
    <property type="entry name" value="beta-beta-alpha zinc fingers"/>
    <property type="match status" value="1"/>
</dbReference>
<dbReference type="Proteomes" id="UP000078561">
    <property type="component" value="Unassembled WGS sequence"/>
</dbReference>
<dbReference type="GO" id="GO:0005634">
    <property type="term" value="C:nucleus"/>
    <property type="evidence" value="ECO:0007669"/>
    <property type="project" value="UniProtKB-SubCell"/>
</dbReference>
<reference evidence="12" key="1">
    <citation type="submission" date="2016-04" db="EMBL/GenBank/DDBJ databases">
        <authorList>
            <person name="Evans L.H."/>
            <person name="Alamgir A."/>
            <person name="Owens N."/>
            <person name="Weber N.D."/>
            <person name="Virtaneva K."/>
            <person name="Barbian K."/>
            <person name="Babar A."/>
            <person name="Rosenke K."/>
        </authorList>
    </citation>
    <scope>NUCLEOTIDE SEQUENCE [LARGE SCALE GENOMIC DNA]</scope>
    <source>
        <strain evidence="12">CBS 101.48</strain>
    </source>
</reference>
<keyword evidence="2" id="KW-0479">Metal-binding</keyword>
<accession>A0A168RUZ5</accession>
<dbReference type="FunFam" id="3.30.160.60:FF:000125">
    <property type="entry name" value="Putative zinc finger protein 143"/>
    <property type="match status" value="1"/>
</dbReference>
<evidence type="ECO:0000313" key="13">
    <source>
        <dbReference type="Proteomes" id="UP000078561"/>
    </source>
</evidence>
<keyword evidence="8" id="KW-0539">Nucleus</keyword>
<evidence type="ECO:0000256" key="5">
    <source>
        <dbReference type="ARBA" id="ARBA00022833"/>
    </source>
</evidence>
<name>A0A168RUZ5_ABSGL</name>
<evidence type="ECO:0000256" key="9">
    <source>
        <dbReference type="PROSITE-ProRule" id="PRU00042"/>
    </source>
</evidence>
<dbReference type="GO" id="GO:0008270">
    <property type="term" value="F:zinc ion binding"/>
    <property type="evidence" value="ECO:0007669"/>
    <property type="project" value="UniProtKB-KW"/>
</dbReference>
<feature type="region of interest" description="Disordered" evidence="10">
    <location>
        <begin position="347"/>
        <end position="385"/>
    </location>
</feature>
<dbReference type="Pfam" id="PF00096">
    <property type="entry name" value="zf-C2H2"/>
    <property type="match status" value="2"/>
</dbReference>
<dbReference type="OMA" id="HICGRIC"/>
<dbReference type="PROSITE" id="PS50157">
    <property type="entry name" value="ZINC_FINGER_C2H2_2"/>
    <property type="match status" value="2"/>
</dbReference>
<keyword evidence="3" id="KW-0677">Repeat</keyword>
<evidence type="ECO:0000256" key="6">
    <source>
        <dbReference type="ARBA" id="ARBA00023015"/>
    </source>
</evidence>
<dbReference type="PANTHER" id="PTHR46179:SF13">
    <property type="entry name" value="C2H2-TYPE DOMAIN-CONTAINING PROTEIN"/>
    <property type="match status" value="1"/>
</dbReference>
<dbReference type="PANTHER" id="PTHR46179">
    <property type="entry name" value="ZINC FINGER PROTEIN"/>
    <property type="match status" value="1"/>
</dbReference>
<feature type="compositionally biased region" description="Low complexity" evidence="10">
    <location>
        <begin position="104"/>
        <end position="116"/>
    </location>
</feature>
<feature type="domain" description="C2H2-type" evidence="11">
    <location>
        <begin position="288"/>
        <end position="318"/>
    </location>
</feature>
<evidence type="ECO:0000256" key="3">
    <source>
        <dbReference type="ARBA" id="ARBA00022737"/>
    </source>
</evidence>